<protein>
    <recommendedName>
        <fullName evidence="3">Alpha/beta hydrolase family protein</fullName>
    </recommendedName>
</protein>
<evidence type="ECO:0008006" key="3">
    <source>
        <dbReference type="Google" id="ProtNLM"/>
    </source>
</evidence>
<accession>A0A953HX59</accession>
<dbReference type="Gene3D" id="3.40.50.1820">
    <property type="entry name" value="alpha/beta hydrolase"/>
    <property type="match status" value="1"/>
</dbReference>
<dbReference type="EMBL" id="JAHVHU010000023">
    <property type="protein sequence ID" value="MBY5960125.1"/>
    <property type="molecule type" value="Genomic_DNA"/>
</dbReference>
<sequence>MTFLNTTFEKAISEYQAPKDKIVVGGFSLGGMNAIRYVEISRENPDLTAIEPTAVYGIDPPLDWTRIYYTFQRTKDLNFSEVAVNEATDYLSKLDEQFGGSPDKVPNIYIKHSMYSKAVKNGGNARFLIDVPIRIYSDPDIDWHLRERQTDYYDMNALDQTAMINELRILGNENAEFINALGKGYRLNGTRHPHSWSIAEPHELMKWIINKLT</sequence>
<organism evidence="1 2">
    <name type="scientific">Membranihabitans marinus</name>
    <dbReference type="NCBI Taxonomy" id="1227546"/>
    <lineage>
        <taxon>Bacteria</taxon>
        <taxon>Pseudomonadati</taxon>
        <taxon>Bacteroidota</taxon>
        <taxon>Saprospiria</taxon>
        <taxon>Saprospirales</taxon>
        <taxon>Saprospiraceae</taxon>
        <taxon>Membranihabitans</taxon>
    </lineage>
</organism>
<comment type="caution">
    <text evidence="1">The sequence shown here is derived from an EMBL/GenBank/DDBJ whole genome shotgun (WGS) entry which is preliminary data.</text>
</comment>
<reference evidence="1" key="1">
    <citation type="submission" date="2021-06" db="EMBL/GenBank/DDBJ databases">
        <title>44 bacteria genomes isolated from Dapeng, Shenzhen.</title>
        <authorList>
            <person name="Zheng W."/>
            <person name="Yu S."/>
            <person name="Huang Y."/>
        </authorList>
    </citation>
    <scope>NUCLEOTIDE SEQUENCE</scope>
    <source>
        <strain evidence="1">DP5N28-2</strain>
    </source>
</reference>
<evidence type="ECO:0000313" key="2">
    <source>
        <dbReference type="Proteomes" id="UP000753961"/>
    </source>
</evidence>
<evidence type="ECO:0000313" key="1">
    <source>
        <dbReference type="EMBL" id="MBY5960125.1"/>
    </source>
</evidence>
<dbReference type="InterPro" id="IPR029058">
    <property type="entry name" value="AB_hydrolase_fold"/>
</dbReference>
<dbReference type="RefSeq" id="WP_222581673.1">
    <property type="nucleotide sequence ID" value="NZ_JAHVHU010000023.1"/>
</dbReference>
<dbReference type="Proteomes" id="UP000753961">
    <property type="component" value="Unassembled WGS sequence"/>
</dbReference>
<proteinExistence type="predicted"/>
<keyword evidence="2" id="KW-1185">Reference proteome</keyword>
<dbReference type="SUPFAM" id="SSF53474">
    <property type="entry name" value="alpha/beta-Hydrolases"/>
    <property type="match status" value="1"/>
</dbReference>
<gene>
    <name evidence="1" type="ORF">KUV50_18375</name>
</gene>
<name>A0A953HX59_9BACT</name>
<dbReference type="AlphaFoldDB" id="A0A953HX59"/>